<keyword evidence="1 3" id="KW-0853">WD repeat</keyword>
<dbReference type="VEuPathDB" id="TrichDB:TVAGG3_0577640"/>
<dbReference type="KEGG" id="tva:5466695"/>
<dbReference type="RefSeq" id="XP_001582133.1">
    <property type="nucleotide sequence ID" value="XM_001582083.1"/>
</dbReference>
<evidence type="ECO:0000256" key="1">
    <source>
        <dbReference type="ARBA" id="ARBA00022574"/>
    </source>
</evidence>
<feature type="repeat" description="WD" evidence="3">
    <location>
        <begin position="537"/>
        <end position="576"/>
    </location>
</feature>
<dbReference type="OrthoDB" id="674604at2759"/>
<dbReference type="PANTHER" id="PTHR19848">
    <property type="entry name" value="WD40 REPEAT PROTEIN"/>
    <property type="match status" value="1"/>
</dbReference>
<name>A2DEM0_TRIV3</name>
<dbReference type="SMART" id="SM00320">
    <property type="entry name" value="WD40"/>
    <property type="match status" value="8"/>
</dbReference>
<dbReference type="InterPro" id="IPR020472">
    <property type="entry name" value="WD40_PAC1"/>
</dbReference>
<evidence type="ECO:0000313" key="5">
    <source>
        <dbReference type="Proteomes" id="UP000001542"/>
    </source>
</evidence>
<dbReference type="Pfam" id="PF00400">
    <property type="entry name" value="WD40"/>
    <property type="match status" value="3"/>
</dbReference>
<evidence type="ECO:0000256" key="2">
    <source>
        <dbReference type="ARBA" id="ARBA00022737"/>
    </source>
</evidence>
<organism evidence="4 5">
    <name type="scientific">Trichomonas vaginalis (strain ATCC PRA-98 / G3)</name>
    <dbReference type="NCBI Taxonomy" id="412133"/>
    <lineage>
        <taxon>Eukaryota</taxon>
        <taxon>Metamonada</taxon>
        <taxon>Parabasalia</taxon>
        <taxon>Trichomonadida</taxon>
        <taxon>Trichomonadidae</taxon>
        <taxon>Trichomonas</taxon>
    </lineage>
</organism>
<dbReference type="VEuPathDB" id="TrichDB:TVAG_283170"/>
<dbReference type="EMBL" id="DS113192">
    <property type="protein sequence ID" value="EAY21147.1"/>
    <property type="molecule type" value="Genomic_DNA"/>
</dbReference>
<protein>
    <recommendedName>
        <fullName evidence="6">WD repeat protein</fullName>
    </recommendedName>
</protein>
<reference evidence="4" key="1">
    <citation type="submission" date="2006-10" db="EMBL/GenBank/DDBJ databases">
        <authorList>
            <person name="Amadeo P."/>
            <person name="Zhao Q."/>
            <person name="Wortman J."/>
            <person name="Fraser-Liggett C."/>
            <person name="Carlton J."/>
        </authorList>
    </citation>
    <scope>NUCLEOTIDE SEQUENCE</scope>
    <source>
        <strain evidence="4">G3</strain>
    </source>
</reference>
<keyword evidence="5" id="KW-1185">Reference proteome</keyword>
<dbReference type="Gene3D" id="2.130.10.10">
    <property type="entry name" value="YVTN repeat-like/Quinoprotein amine dehydrogenase"/>
    <property type="match status" value="3"/>
</dbReference>
<dbReference type="SUPFAM" id="SSF50978">
    <property type="entry name" value="WD40 repeat-like"/>
    <property type="match status" value="2"/>
</dbReference>
<dbReference type="PROSITE" id="PS00678">
    <property type="entry name" value="WD_REPEATS_1"/>
    <property type="match status" value="2"/>
</dbReference>
<dbReference type="PANTHER" id="PTHR19848:SF8">
    <property type="entry name" value="F-BOX AND WD REPEAT DOMAIN CONTAINING 7"/>
    <property type="match status" value="1"/>
</dbReference>
<evidence type="ECO:0000256" key="3">
    <source>
        <dbReference type="PROSITE-ProRule" id="PRU00221"/>
    </source>
</evidence>
<dbReference type="InterPro" id="IPR001680">
    <property type="entry name" value="WD40_rpt"/>
</dbReference>
<dbReference type="Proteomes" id="UP000001542">
    <property type="component" value="Unassembled WGS sequence"/>
</dbReference>
<dbReference type="InterPro" id="IPR015943">
    <property type="entry name" value="WD40/YVTN_repeat-like_dom_sf"/>
</dbReference>
<reference evidence="4" key="2">
    <citation type="journal article" date="2007" name="Science">
        <title>Draft genome sequence of the sexually transmitted pathogen Trichomonas vaginalis.</title>
        <authorList>
            <person name="Carlton J.M."/>
            <person name="Hirt R.P."/>
            <person name="Silva J.C."/>
            <person name="Delcher A.L."/>
            <person name="Schatz M."/>
            <person name="Zhao Q."/>
            <person name="Wortman J.R."/>
            <person name="Bidwell S.L."/>
            <person name="Alsmark U.C.M."/>
            <person name="Besteiro S."/>
            <person name="Sicheritz-Ponten T."/>
            <person name="Noel C.J."/>
            <person name="Dacks J.B."/>
            <person name="Foster P.G."/>
            <person name="Simillion C."/>
            <person name="Van de Peer Y."/>
            <person name="Miranda-Saavedra D."/>
            <person name="Barton G.J."/>
            <person name="Westrop G.D."/>
            <person name="Mueller S."/>
            <person name="Dessi D."/>
            <person name="Fiori P.L."/>
            <person name="Ren Q."/>
            <person name="Paulsen I."/>
            <person name="Zhang H."/>
            <person name="Bastida-Corcuera F.D."/>
            <person name="Simoes-Barbosa A."/>
            <person name="Brown M.T."/>
            <person name="Hayes R.D."/>
            <person name="Mukherjee M."/>
            <person name="Okumura C.Y."/>
            <person name="Schneider R."/>
            <person name="Smith A.J."/>
            <person name="Vanacova S."/>
            <person name="Villalvazo M."/>
            <person name="Haas B.J."/>
            <person name="Pertea M."/>
            <person name="Feldblyum T.V."/>
            <person name="Utterback T.R."/>
            <person name="Shu C.L."/>
            <person name="Osoegawa K."/>
            <person name="de Jong P.J."/>
            <person name="Hrdy I."/>
            <person name="Horvathova L."/>
            <person name="Zubacova Z."/>
            <person name="Dolezal P."/>
            <person name="Malik S.B."/>
            <person name="Logsdon J.M. Jr."/>
            <person name="Henze K."/>
            <person name="Gupta A."/>
            <person name="Wang C.C."/>
            <person name="Dunne R.L."/>
            <person name="Upcroft J.A."/>
            <person name="Upcroft P."/>
            <person name="White O."/>
            <person name="Salzberg S.L."/>
            <person name="Tang P."/>
            <person name="Chiu C.-H."/>
            <person name="Lee Y.-S."/>
            <person name="Embley T.M."/>
            <person name="Coombs G.H."/>
            <person name="Mottram J.C."/>
            <person name="Tachezy J."/>
            <person name="Fraser-Liggett C.M."/>
            <person name="Johnson P.J."/>
        </authorList>
    </citation>
    <scope>NUCLEOTIDE SEQUENCE [LARGE SCALE GENOMIC DNA]</scope>
    <source>
        <strain evidence="4">G3</strain>
    </source>
</reference>
<sequence>MSADPQGECSVSLSKTLTLTLPKEKFTQKSSALVKCVYVPPSYIFAGAKSGTLYRWTIPEKLDNPVLLPSYEVTEHEGVISVLYWSTTLQLLFSAGADRKVLVWNLGQKTIPEHPLVQTISVFEQTPLHIEAFQKHIFVVEMRGITVLVQQTLRGTMKSVSLFKKVHFIESRTPFFCMCIYSNSRVDNSGYIYAGFENGSIAQYEVQLSDHPTFTQINRPKHLADHGICDIVYNPRTENILAFSYNHIIRVFNPKNYCIHSKIINPNQVNYTSYFCTKQGTLVLLDTSGSLFIYNAEERITLLYTEKLGLGGLQITPVSKDTFLYLVRDSVTLFRINRGTVEKSYKVHNKSVFYVKTTRDQANDVISTIGVDKVIRTWDRNDFSMRSEFKIPTHLAILSGYIGLRERLIGDLIYAITGHDNGQIIYLNLTDKKNVELPSRHKNSISSMSVVSNEMKTVMFSCDYDGYISLWQIDAIFESLSYAAVSMVKMWKGHNKEILTSSATWMCGQLTLATGGNDNIIKIWRENDGGTFVETQLLGHTDSITSLEFDGFFLFSGSEDFSVRIWDIENNVQLFVLNNLHTHAIRQVFPVYDENKFASCDAGGSIYIYDYVKKQVVWEMHHTTDCTAIYIDKGMETLFACVRKELIPHKMPPGKVFRQGLPSIMPLKSQLSIIMK</sequence>
<evidence type="ECO:0008006" key="6">
    <source>
        <dbReference type="Google" id="ProtNLM"/>
    </source>
</evidence>
<dbReference type="InParanoid" id="A2DEM0"/>
<dbReference type="InterPro" id="IPR036322">
    <property type="entry name" value="WD40_repeat_dom_sf"/>
</dbReference>
<dbReference type="AlphaFoldDB" id="A2DEM0"/>
<dbReference type="PROSITE" id="PS50294">
    <property type="entry name" value="WD_REPEATS_REGION"/>
    <property type="match status" value="2"/>
</dbReference>
<gene>
    <name evidence="4" type="ORF">TVAG_283170</name>
</gene>
<dbReference type="eggNOG" id="KOG0281">
    <property type="taxonomic scope" value="Eukaryota"/>
</dbReference>
<dbReference type="PROSITE" id="PS50082">
    <property type="entry name" value="WD_REPEATS_2"/>
    <property type="match status" value="2"/>
</dbReference>
<accession>A2DEM0</accession>
<proteinExistence type="predicted"/>
<dbReference type="PRINTS" id="PR00320">
    <property type="entry name" value="GPROTEINBRPT"/>
</dbReference>
<evidence type="ECO:0000313" key="4">
    <source>
        <dbReference type="EMBL" id="EAY21147.1"/>
    </source>
</evidence>
<keyword evidence="2" id="KW-0677">Repeat</keyword>
<dbReference type="InterPro" id="IPR019775">
    <property type="entry name" value="WD40_repeat_CS"/>
</dbReference>
<feature type="repeat" description="WD" evidence="3">
    <location>
        <begin position="73"/>
        <end position="106"/>
    </location>
</feature>